<dbReference type="VEuPathDB" id="VectorBase:ADIR014162"/>
<sequence length="179" mass="19191">MESTRPMQAKKSVLPSATTSGRAEIVPPGRAVRLSDMPSSLPSSAASAPSATATIPGTAVRMCEALSPKTTVLLPYSAAPALTEIVPPGTAVQIYEAPSSSPDDPFPDSTEHTCCLACRKLLLEMDAQSAQTLELVNELHSVFYPMRNIRMDAFDIDMQIMQNLEHSLQCLNSKLGEDD</sequence>
<accession>A0A182NW81</accession>
<reference evidence="3" key="1">
    <citation type="submission" date="2013-03" db="EMBL/GenBank/DDBJ databases">
        <title>The Genome Sequence of Anopheles dirus WRAIR2.</title>
        <authorList>
            <consortium name="The Broad Institute Genomics Platform"/>
            <person name="Neafsey D.E."/>
            <person name="Walton C."/>
            <person name="Walker B."/>
            <person name="Young S.K."/>
            <person name="Zeng Q."/>
            <person name="Gargeya S."/>
            <person name="Fitzgerald M."/>
            <person name="Haas B."/>
            <person name="Abouelleil A."/>
            <person name="Allen A.W."/>
            <person name="Alvarado L."/>
            <person name="Arachchi H.M."/>
            <person name="Berlin A.M."/>
            <person name="Chapman S.B."/>
            <person name="Gainer-Dewar J."/>
            <person name="Goldberg J."/>
            <person name="Griggs A."/>
            <person name="Gujja S."/>
            <person name="Hansen M."/>
            <person name="Howarth C."/>
            <person name="Imamovic A."/>
            <person name="Ireland A."/>
            <person name="Larimer J."/>
            <person name="McCowan C."/>
            <person name="Murphy C."/>
            <person name="Pearson M."/>
            <person name="Poon T.W."/>
            <person name="Priest M."/>
            <person name="Roberts A."/>
            <person name="Saif S."/>
            <person name="Shea T."/>
            <person name="Sisk P."/>
            <person name="Sykes S."/>
            <person name="Wortman J."/>
            <person name="Nusbaum C."/>
            <person name="Birren B."/>
        </authorList>
    </citation>
    <scope>NUCLEOTIDE SEQUENCE [LARGE SCALE GENOMIC DNA]</scope>
    <source>
        <strain evidence="3">WRAIR2</strain>
    </source>
</reference>
<dbReference type="EnsemblMetazoa" id="ADIR014162-RA">
    <property type="protein sequence ID" value="ADIR014162-PA"/>
    <property type="gene ID" value="ADIR014162"/>
</dbReference>
<feature type="region of interest" description="Disordered" evidence="1">
    <location>
        <begin position="1"/>
        <end position="51"/>
    </location>
</feature>
<name>A0A182NW81_9DIPT</name>
<evidence type="ECO:0000256" key="1">
    <source>
        <dbReference type="SAM" id="MobiDB-lite"/>
    </source>
</evidence>
<evidence type="ECO:0000313" key="3">
    <source>
        <dbReference type="Proteomes" id="UP000075884"/>
    </source>
</evidence>
<evidence type="ECO:0000313" key="2">
    <source>
        <dbReference type="EnsemblMetazoa" id="ADIR014162-PA"/>
    </source>
</evidence>
<reference evidence="2" key="2">
    <citation type="submission" date="2020-05" db="UniProtKB">
        <authorList>
            <consortium name="EnsemblMetazoa"/>
        </authorList>
    </citation>
    <scope>IDENTIFICATION</scope>
    <source>
        <strain evidence="2">WRAIR2</strain>
    </source>
</reference>
<protein>
    <submittedName>
        <fullName evidence="2">Uncharacterized protein</fullName>
    </submittedName>
</protein>
<feature type="compositionally biased region" description="Low complexity" evidence="1">
    <location>
        <begin position="38"/>
        <end position="51"/>
    </location>
</feature>
<keyword evidence="3" id="KW-1185">Reference proteome</keyword>
<proteinExistence type="predicted"/>
<dbReference type="Proteomes" id="UP000075884">
    <property type="component" value="Unassembled WGS sequence"/>
</dbReference>
<organism evidence="2 3">
    <name type="scientific">Anopheles dirus</name>
    <dbReference type="NCBI Taxonomy" id="7168"/>
    <lineage>
        <taxon>Eukaryota</taxon>
        <taxon>Metazoa</taxon>
        <taxon>Ecdysozoa</taxon>
        <taxon>Arthropoda</taxon>
        <taxon>Hexapoda</taxon>
        <taxon>Insecta</taxon>
        <taxon>Pterygota</taxon>
        <taxon>Neoptera</taxon>
        <taxon>Endopterygota</taxon>
        <taxon>Diptera</taxon>
        <taxon>Nematocera</taxon>
        <taxon>Culicoidea</taxon>
        <taxon>Culicidae</taxon>
        <taxon>Anophelinae</taxon>
        <taxon>Anopheles</taxon>
    </lineage>
</organism>
<dbReference type="AlphaFoldDB" id="A0A182NW81"/>